<sequence>MTEFDKIELLFINKLINKIKYQNLSLFESNQFANSPIGNSILEKIKNEFESQILKYHKYNKESRIGGIQYEFDNHIGKSIQERLNEMDNYSFQAIIKFDEEETQKFAMDILGPIEYDQDEFIKLVDFIKVKANEKTGG</sequence>
<organism evidence="1 2">
    <name type="scientific">Leeuwenhoekiella polynyae</name>
    <dbReference type="NCBI Taxonomy" id="1550906"/>
    <lineage>
        <taxon>Bacteria</taxon>
        <taxon>Pseudomonadati</taxon>
        <taxon>Bacteroidota</taxon>
        <taxon>Flavobacteriia</taxon>
        <taxon>Flavobacteriales</taxon>
        <taxon>Flavobacteriaceae</taxon>
        <taxon>Leeuwenhoekiella</taxon>
    </lineage>
</organism>
<protein>
    <submittedName>
        <fullName evidence="1">Uncharacterized protein</fullName>
    </submittedName>
</protein>
<evidence type="ECO:0000313" key="2">
    <source>
        <dbReference type="Proteomes" id="UP000289859"/>
    </source>
</evidence>
<proteinExistence type="predicted"/>
<reference evidence="1 2" key="1">
    <citation type="submission" date="2018-07" db="EMBL/GenBank/DDBJ databases">
        <title>Leeuwenhoekiella genomics.</title>
        <authorList>
            <person name="Tahon G."/>
            <person name="Willems A."/>
        </authorList>
    </citation>
    <scope>NUCLEOTIDE SEQUENCE [LARGE SCALE GENOMIC DNA]</scope>
    <source>
        <strain evidence="1 2">LMG 29608</strain>
    </source>
</reference>
<comment type="caution">
    <text evidence="1">The sequence shown here is derived from an EMBL/GenBank/DDBJ whole genome shotgun (WGS) entry which is preliminary data.</text>
</comment>
<dbReference type="OrthoDB" id="1377376at2"/>
<dbReference type="AlphaFoldDB" id="A0A4Q0P4F2"/>
<dbReference type="EMBL" id="QOVK01000008">
    <property type="protein sequence ID" value="RXG21271.1"/>
    <property type="molecule type" value="Genomic_DNA"/>
</dbReference>
<evidence type="ECO:0000313" key="1">
    <source>
        <dbReference type="EMBL" id="RXG21271.1"/>
    </source>
</evidence>
<dbReference type="RefSeq" id="WP_128765573.1">
    <property type="nucleotide sequence ID" value="NZ_JBHUOO010000025.1"/>
</dbReference>
<name>A0A4Q0P4F2_9FLAO</name>
<accession>A0A4Q0P4F2</accession>
<keyword evidence="2" id="KW-1185">Reference proteome</keyword>
<dbReference type="Proteomes" id="UP000289859">
    <property type="component" value="Unassembled WGS sequence"/>
</dbReference>
<gene>
    <name evidence="1" type="ORF">DSM02_2124</name>
</gene>